<dbReference type="InterPro" id="IPR002762">
    <property type="entry name" value="CbiX-like"/>
</dbReference>
<dbReference type="PANTHER" id="PTHR33542:SF5">
    <property type="entry name" value="FERROCHELATASE CHE1"/>
    <property type="match status" value="1"/>
</dbReference>
<proteinExistence type="predicted"/>
<dbReference type="Pfam" id="PF01903">
    <property type="entry name" value="CbiX"/>
    <property type="match status" value="2"/>
</dbReference>
<protein>
    <submittedName>
        <fullName evidence="4">Sirohydrochlorin chelatase</fullName>
    </submittedName>
</protein>
<dbReference type="PANTHER" id="PTHR33542">
    <property type="entry name" value="SIROHYDROCHLORIN FERROCHELATASE, CHLOROPLASTIC"/>
    <property type="match status" value="1"/>
</dbReference>
<evidence type="ECO:0000256" key="2">
    <source>
        <dbReference type="ARBA" id="ARBA00023239"/>
    </source>
</evidence>
<organism evidence="4 5">
    <name type="scientific">Streptacidiphilus cavernicola</name>
    <dbReference type="NCBI Taxonomy" id="3342716"/>
    <lineage>
        <taxon>Bacteria</taxon>
        <taxon>Bacillati</taxon>
        <taxon>Actinomycetota</taxon>
        <taxon>Actinomycetes</taxon>
        <taxon>Kitasatosporales</taxon>
        <taxon>Streptomycetaceae</taxon>
        <taxon>Streptacidiphilus</taxon>
    </lineage>
</organism>
<keyword evidence="5" id="KW-1185">Reference proteome</keyword>
<name>A0ABV6UFD7_9ACTN</name>
<gene>
    <name evidence="4" type="ORF">ACEZDJ_02415</name>
</gene>
<dbReference type="EMBL" id="JBHEZZ010000001">
    <property type="protein sequence ID" value="MFC1400139.1"/>
    <property type="molecule type" value="Genomic_DNA"/>
</dbReference>
<dbReference type="RefSeq" id="WP_084713658.1">
    <property type="nucleotide sequence ID" value="NZ_JBHEZZ010000001.1"/>
</dbReference>
<evidence type="ECO:0000256" key="3">
    <source>
        <dbReference type="SAM" id="MobiDB-lite"/>
    </source>
</evidence>
<dbReference type="Gene3D" id="3.40.50.1400">
    <property type="match status" value="2"/>
</dbReference>
<reference evidence="4 5" key="1">
    <citation type="submission" date="2024-09" db="EMBL/GenBank/DDBJ databases">
        <authorList>
            <person name="Lee S.D."/>
        </authorList>
    </citation>
    <scope>NUCLEOTIDE SEQUENCE [LARGE SCALE GENOMIC DNA]</scope>
    <source>
        <strain evidence="4 5">N1-5</strain>
    </source>
</reference>
<dbReference type="SUPFAM" id="SSF53800">
    <property type="entry name" value="Chelatase"/>
    <property type="match status" value="1"/>
</dbReference>
<sequence>MTPTDSTPDQGPLGSSHAELIAEIAHRFTPRPADPPRRLHAVGPRSPRTAPRPVLVAVAHGSRDPAALATALRLLDQVRATRPGLDVRLAHLDLNEPRLDDVLGGLPRSGRSEVVLVPLLLGRGYHVRIDIPEQLARHPHLDAAVAAPLGPHPLLAEALQLRLAEAGWDDPENVRLRRREARDAVVLAASGSKDPASAKDAQTQALLLAARLHVPVVPAFVSAAAPTVPQAVAALCARGYRRIAVASYFAAPGDFARLAAAAAPWLVAAPLGAQEAMAALVLERYDRAAAGHRVLAAAQAV</sequence>
<dbReference type="CDD" id="cd03416">
    <property type="entry name" value="CbiX_SirB_N"/>
    <property type="match status" value="1"/>
</dbReference>
<accession>A0ABV6UFD7</accession>
<comment type="caution">
    <text evidence="4">The sequence shown here is derived from an EMBL/GenBank/DDBJ whole genome shotgun (WGS) entry which is preliminary data.</text>
</comment>
<evidence type="ECO:0000313" key="5">
    <source>
        <dbReference type="Proteomes" id="UP001592528"/>
    </source>
</evidence>
<evidence type="ECO:0000313" key="4">
    <source>
        <dbReference type="EMBL" id="MFC1400139.1"/>
    </source>
</evidence>
<dbReference type="Proteomes" id="UP001592528">
    <property type="component" value="Unassembled WGS sequence"/>
</dbReference>
<dbReference type="InterPro" id="IPR050963">
    <property type="entry name" value="Sirohydro_Cobaltochel/CbiX"/>
</dbReference>
<keyword evidence="2" id="KW-0456">Lyase</keyword>
<keyword evidence="1" id="KW-0479">Metal-binding</keyword>
<feature type="region of interest" description="Disordered" evidence="3">
    <location>
        <begin position="28"/>
        <end position="48"/>
    </location>
</feature>
<evidence type="ECO:0000256" key="1">
    <source>
        <dbReference type="ARBA" id="ARBA00022723"/>
    </source>
</evidence>